<proteinExistence type="predicted"/>
<dbReference type="Proteomes" id="UP000599109">
    <property type="component" value="Unassembled WGS sequence"/>
</dbReference>
<name>A0A936Z3X4_9BURK</name>
<evidence type="ECO:0000256" key="1">
    <source>
        <dbReference type="SAM" id="Phobius"/>
    </source>
</evidence>
<feature type="signal peptide" evidence="2">
    <location>
        <begin position="1"/>
        <end position="19"/>
    </location>
</feature>
<keyword evidence="1" id="KW-0812">Transmembrane</keyword>
<gene>
    <name evidence="3" type="ORF">JJ685_18700</name>
</gene>
<comment type="caution">
    <text evidence="3">The sequence shown here is derived from an EMBL/GenBank/DDBJ whole genome shotgun (WGS) entry which is preliminary data.</text>
</comment>
<keyword evidence="1" id="KW-0472">Membrane</keyword>
<reference evidence="3 4" key="1">
    <citation type="journal article" date="2017" name="Int. J. Syst. Evol. Microbiol.">
        <title>Ramlibacter monticola sp. nov., isolated from forest soil.</title>
        <authorList>
            <person name="Chaudhary D.K."/>
            <person name="Kim J."/>
        </authorList>
    </citation>
    <scope>NUCLEOTIDE SEQUENCE [LARGE SCALE GENOMIC DNA]</scope>
    <source>
        <strain evidence="3 4">KACC 19175</strain>
    </source>
</reference>
<keyword evidence="4" id="KW-1185">Reference proteome</keyword>
<evidence type="ECO:0000313" key="4">
    <source>
        <dbReference type="Proteomes" id="UP000599109"/>
    </source>
</evidence>
<evidence type="ECO:0000313" key="3">
    <source>
        <dbReference type="EMBL" id="MBL0393176.1"/>
    </source>
</evidence>
<sequence length="56" mass="6008">MKKHLLSTALFALSGAVHAHPGHGAPQAWHWHPTDTAGIITVAVIATLVLWFTRGD</sequence>
<dbReference type="EMBL" id="JAEQNE010000005">
    <property type="protein sequence ID" value="MBL0393176.1"/>
    <property type="molecule type" value="Genomic_DNA"/>
</dbReference>
<dbReference type="RefSeq" id="WP_201675855.1">
    <property type="nucleotide sequence ID" value="NZ_JAEQNE010000005.1"/>
</dbReference>
<protein>
    <submittedName>
        <fullName evidence="3">Uncharacterized protein</fullName>
    </submittedName>
</protein>
<feature type="transmembrane region" description="Helical" evidence="1">
    <location>
        <begin position="34"/>
        <end position="53"/>
    </location>
</feature>
<evidence type="ECO:0000256" key="2">
    <source>
        <dbReference type="SAM" id="SignalP"/>
    </source>
</evidence>
<keyword evidence="2" id="KW-0732">Signal</keyword>
<feature type="chain" id="PRO_5036930389" evidence="2">
    <location>
        <begin position="20"/>
        <end position="56"/>
    </location>
</feature>
<accession>A0A936Z3X4</accession>
<dbReference type="AlphaFoldDB" id="A0A936Z3X4"/>
<organism evidence="3 4">
    <name type="scientific">Ramlibacter monticola</name>
    <dbReference type="NCBI Taxonomy" id="1926872"/>
    <lineage>
        <taxon>Bacteria</taxon>
        <taxon>Pseudomonadati</taxon>
        <taxon>Pseudomonadota</taxon>
        <taxon>Betaproteobacteria</taxon>
        <taxon>Burkholderiales</taxon>
        <taxon>Comamonadaceae</taxon>
        <taxon>Ramlibacter</taxon>
    </lineage>
</organism>
<keyword evidence="1" id="KW-1133">Transmembrane helix</keyword>